<dbReference type="Proteomes" id="UP000005396">
    <property type="component" value="Unassembled WGS sequence"/>
</dbReference>
<dbReference type="InterPro" id="IPR027417">
    <property type="entry name" value="P-loop_NTPase"/>
</dbReference>
<dbReference type="PANTHER" id="PTHR43394">
    <property type="entry name" value="ATP-DEPENDENT PERMEASE MDL1, MITOCHONDRIAL"/>
    <property type="match status" value="1"/>
</dbReference>
<comment type="caution">
    <text evidence="1">The sequence shown here is derived from an EMBL/GenBank/DDBJ whole genome shotgun (WGS) entry which is preliminary data.</text>
</comment>
<evidence type="ECO:0008006" key="3">
    <source>
        <dbReference type="Google" id="ProtNLM"/>
    </source>
</evidence>
<dbReference type="PaxDb" id="411902-CLOBOL_05562"/>
<dbReference type="Gene3D" id="3.40.50.300">
    <property type="entry name" value="P-loop containing nucleotide triphosphate hydrolases"/>
    <property type="match status" value="1"/>
</dbReference>
<reference evidence="1 2" key="2">
    <citation type="submission" date="2007-09" db="EMBL/GenBank/DDBJ databases">
        <title>Draft genome sequence of Clostridium bolteae (ATCC BAA-613).</title>
        <authorList>
            <person name="Sudarsanam P."/>
            <person name="Ley R."/>
            <person name="Guruge J."/>
            <person name="Turnbaugh P.J."/>
            <person name="Mahowald M."/>
            <person name="Liep D."/>
            <person name="Gordon J."/>
        </authorList>
    </citation>
    <scope>NUCLEOTIDE SEQUENCE [LARGE SCALE GENOMIC DNA]</scope>
    <source>
        <strain evidence="2">ATCC BAA-613 / DSM 15670 / CCUG 46953 / JCM 12243 / WAL 16351</strain>
    </source>
</reference>
<dbReference type="EMBL" id="ABCC02000041">
    <property type="protein sequence ID" value="EDP14170.1"/>
    <property type="molecule type" value="Genomic_DNA"/>
</dbReference>
<reference evidence="1 2" key="1">
    <citation type="submission" date="2007-08" db="EMBL/GenBank/DDBJ databases">
        <authorList>
            <person name="Fulton L."/>
            <person name="Clifton S."/>
            <person name="Fulton B."/>
            <person name="Xu J."/>
            <person name="Minx P."/>
            <person name="Pepin K.H."/>
            <person name="Johnson M."/>
            <person name="Thiruvilangam P."/>
            <person name="Bhonagiri V."/>
            <person name="Nash W.E."/>
            <person name="Mardis E.R."/>
            <person name="Wilson R.K."/>
        </authorList>
    </citation>
    <scope>NUCLEOTIDE SEQUENCE [LARGE SCALE GENOMIC DNA]</scope>
    <source>
        <strain evidence="2">ATCC BAA-613 / DSM 15670 / CCUG 46953 / JCM 12243 / WAL 16351</strain>
    </source>
</reference>
<dbReference type="SUPFAM" id="SSF52540">
    <property type="entry name" value="P-loop containing nucleoside triphosphate hydrolases"/>
    <property type="match status" value="1"/>
</dbReference>
<proteinExistence type="predicted"/>
<dbReference type="AlphaFoldDB" id="A8S025"/>
<dbReference type="PANTHER" id="PTHR43394:SF1">
    <property type="entry name" value="ATP-BINDING CASSETTE SUB-FAMILY B MEMBER 10, MITOCHONDRIAL"/>
    <property type="match status" value="1"/>
</dbReference>
<dbReference type="eggNOG" id="COG1132">
    <property type="taxonomic scope" value="Bacteria"/>
</dbReference>
<evidence type="ECO:0000313" key="2">
    <source>
        <dbReference type="Proteomes" id="UP000005396"/>
    </source>
</evidence>
<gene>
    <name evidence="1" type="ORF">CLOBOL_05562</name>
</gene>
<dbReference type="InterPro" id="IPR039421">
    <property type="entry name" value="Type_1_exporter"/>
</dbReference>
<dbReference type="HOGENOM" id="CLU_000604_61_13_9"/>
<dbReference type="GO" id="GO:0015421">
    <property type="term" value="F:ABC-type oligopeptide transporter activity"/>
    <property type="evidence" value="ECO:0007669"/>
    <property type="project" value="TreeGrafter"/>
</dbReference>
<protein>
    <recommendedName>
        <fullName evidence="3">Lipid A export ATP-binding/permease protein MsbA</fullName>
    </recommendedName>
</protein>
<accession>A8S025</accession>
<evidence type="ECO:0000313" key="1">
    <source>
        <dbReference type="EMBL" id="EDP14170.1"/>
    </source>
</evidence>
<name>A8S025_ENTBW</name>
<sequence length="68" mass="7996">MEAIDELMKAKTIIMIAHRTKTVQNADQILVVDEGKVVQRGKHEQLKKEEGIYRRFVCQREKTVSWKL</sequence>
<organism evidence="1 2">
    <name type="scientific">Enterocloster bolteae (strain ATCC BAA-613 / DSM 15670 / CCUG 46953 / JCM 12243 / WAL 16351)</name>
    <name type="common">Clostridium bolteae</name>
    <dbReference type="NCBI Taxonomy" id="411902"/>
    <lineage>
        <taxon>Bacteria</taxon>
        <taxon>Bacillati</taxon>
        <taxon>Bacillota</taxon>
        <taxon>Clostridia</taxon>
        <taxon>Lachnospirales</taxon>
        <taxon>Lachnospiraceae</taxon>
        <taxon>Enterocloster</taxon>
    </lineage>
</organism>